<organism evidence="6 7">
    <name type="scientific">Alkalimarinus alittae</name>
    <dbReference type="NCBI Taxonomy" id="2961619"/>
    <lineage>
        <taxon>Bacteria</taxon>
        <taxon>Pseudomonadati</taxon>
        <taxon>Pseudomonadota</taxon>
        <taxon>Gammaproteobacteria</taxon>
        <taxon>Alteromonadales</taxon>
        <taxon>Alteromonadaceae</taxon>
        <taxon>Alkalimarinus</taxon>
    </lineage>
</organism>
<dbReference type="InterPro" id="IPR010963">
    <property type="entry name" value="PHA_synth_I"/>
</dbReference>
<dbReference type="EMBL" id="CP100390">
    <property type="protein sequence ID" value="UZE97847.1"/>
    <property type="molecule type" value="Genomic_DNA"/>
</dbReference>
<dbReference type="InterPro" id="IPR029058">
    <property type="entry name" value="AB_hydrolase_fold"/>
</dbReference>
<keyword evidence="7" id="KW-1185">Reference proteome</keyword>
<evidence type="ECO:0000256" key="2">
    <source>
        <dbReference type="ARBA" id="ARBA00022490"/>
    </source>
</evidence>
<dbReference type="PANTHER" id="PTHR36837">
    <property type="entry name" value="POLY(3-HYDROXYALKANOATE) POLYMERASE SUBUNIT PHAC"/>
    <property type="match status" value="1"/>
</dbReference>
<dbReference type="PANTHER" id="PTHR36837:SF5">
    <property type="entry name" value="POLY-3-HYDROXYBUTYRATE SYNTHASE"/>
    <property type="match status" value="1"/>
</dbReference>
<evidence type="ECO:0000313" key="7">
    <source>
        <dbReference type="Proteomes" id="UP001163739"/>
    </source>
</evidence>
<sequence>MRSFDSNMAQNAVKKLFSNFDNIAGQYRKALEGYLKKNPDIDDSQLNTVIDMMGSFRDMAEQFALHPFRVAHTEVELVKSHAKLVGATANRLIGKMSDPVVVPDKGDHRFGDEDWSDNMIFDYIKQAYLLNSNAVMELVDSLEDSNTHTHDQFMFYSRQIINALSPSNFPLTNPEVLKKTVSSGGVNLIDGFKQFVDDYKKNPGMFNVSMTDFTAFSVGKNVATTPGKVVYQNELMQLIQYQPTTEKVNKTPLLVIPPWINKYYILDLKEKNSLIKWLVDQGNTVFIISWVNPGPGLRDTGFEDYMKRGPLDALEAIEKATDEKHVNAMGYCVGGTLLASTLAWLTAKGKKPIKSATYLTTLIDFSDPGGIGVFINENSISNIEKRLNKIGYYDGRAMAFSFNMLRENDLFWSFVIKNYLKGEKPAPFDLLYWNSDGTNLPAKMHGYYLRNMYLENNLVKPGGIELDGVKIDISKIKTPTYFLSTIQDHIAKWKTTYTGALLHSGDVKFVLSGSGHIAGVVNPPSQEKYGYWTNSDMPAASDQWFEAAKQHKGSWWNDWKAWSDKHVGDLVEPRVPGDRALEVIEDAPGSYVKLRIADAIKH</sequence>
<gene>
    <name evidence="6" type="primary">phaC</name>
    <name evidence="6" type="ORF">NKI27_08965</name>
</gene>
<proteinExistence type="predicted"/>
<evidence type="ECO:0000256" key="4">
    <source>
        <dbReference type="ARBA" id="ARBA00023315"/>
    </source>
</evidence>
<keyword evidence="4" id="KW-0012">Acyltransferase</keyword>
<dbReference type="Pfam" id="PF07167">
    <property type="entry name" value="PhaC_N"/>
    <property type="match status" value="1"/>
</dbReference>
<dbReference type="SUPFAM" id="SSF53474">
    <property type="entry name" value="alpha/beta-Hydrolases"/>
    <property type="match status" value="1"/>
</dbReference>
<keyword evidence="3" id="KW-0808">Transferase</keyword>
<name>A0ABY6N775_9ALTE</name>
<evidence type="ECO:0000256" key="3">
    <source>
        <dbReference type="ARBA" id="ARBA00022679"/>
    </source>
</evidence>
<dbReference type="RefSeq" id="WP_265049321.1">
    <property type="nucleotide sequence ID" value="NZ_CP100390.1"/>
</dbReference>
<evidence type="ECO:0000313" key="6">
    <source>
        <dbReference type="EMBL" id="UZE97847.1"/>
    </source>
</evidence>
<protein>
    <submittedName>
        <fullName evidence="6">Class I poly(R)-hydroxyalkanoic acid synthase</fullName>
    </submittedName>
</protein>
<evidence type="ECO:0000259" key="5">
    <source>
        <dbReference type="Pfam" id="PF07167"/>
    </source>
</evidence>
<feature type="domain" description="Poly-beta-hydroxybutyrate polymerase N-terminal" evidence="5">
    <location>
        <begin position="107"/>
        <end position="278"/>
    </location>
</feature>
<keyword evidence="2" id="KW-0963">Cytoplasm</keyword>
<dbReference type="Proteomes" id="UP001163739">
    <property type="component" value="Chromosome"/>
</dbReference>
<accession>A0ABY6N775</accession>
<dbReference type="InterPro" id="IPR051321">
    <property type="entry name" value="PHA/PHB_synthase"/>
</dbReference>
<dbReference type="NCBIfam" id="TIGR01838">
    <property type="entry name" value="PHA_synth_I"/>
    <property type="match status" value="1"/>
</dbReference>
<reference evidence="6" key="1">
    <citation type="submission" date="2022-06" db="EMBL/GenBank/DDBJ databases">
        <title>Alkalimarinus sp. nov., isolated from gut of a Alitta virens.</title>
        <authorList>
            <person name="Yang A.I."/>
            <person name="Shin N.-R."/>
        </authorList>
    </citation>
    <scope>NUCLEOTIDE SEQUENCE</scope>
    <source>
        <strain evidence="6">A2M4</strain>
    </source>
</reference>
<dbReference type="InterPro" id="IPR010941">
    <property type="entry name" value="PhaC_N"/>
</dbReference>
<comment type="subcellular location">
    <subcellularLocation>
        <location evidence="1">Cytoplasm</location>
    </subcellularLocation>
</comment>
<evidence type="ECO:0000256" key="1">
    <source>
        <dbReference type="ARBA" id="ARBA00004496"/>
    </source>
</evidence>